<keyword evidence="4" id="KW-0285">Flavoprotein</keyword>
<feature type="transmembrane region" description="Helical" evidence="11">
    <location>
        <begin position="165"/>
        <end position="185"/>
    </location>
</feature>
<gene>
    <name evidence="12" type="ORF">UFOPK3554_00511</name>
</gene>
<evidence type="ECO:0000256" key="7">
    <source>
        <dbReference type="ARBA" id="ARBA00022857"/>
    </source>
</evidence>
<dbReference type="FunFam" id="3.50.50.60:FF:000023">
    <property type="entry name" value="Dimethylaniline monooxygenase [N-oxide-forming]"/>
    <property type="match status" value="1"/>
</dbReference>
<keyword evidence="10 11" id="KW-0472">Membrane</keyword>
<accession>A0A6J7XRB0</accession>
<name>A0A6J7XRB0_9ZZZZ</name>
<keyword evidence="6" id="KW-0274">FAD</keyword>
<feature type="transmembrane region" description="Helical" evidence="11">
    <location>
        <begin position="205"/>
        <end position="228"/>
    </location>
</feature>
<evidence type="ECO:0000256" key="11">
    <source>
        <dbReference type="SAM" id="Phobius"/>
    </source>
</evidence>
<feature type="transmembrane region" description="Helical" evidence="11">
    <location>
        <begin position="372"/>
        <end position="399"/>
    </location>
</feature>
<evidence type="ECO:0000256" key="9">
    <source>
        <dbReference type="ARBA" id="ARBA00023002"/>
    </source>
</evidence>
<dbReference type="InterPro" id="IPR000960">
    <property type="entry name" value="Flavin_mOase"/>
</dbReference>
<dbReference type="GO" id="GO:0016020">
    <property type="term" value="C:membrane"/>
    <property type="evidence" value="ECO:0007669"/>
    <property type="project" value="UniProtKB-SubCell"/>
</dbReference>
<evidence type="ECO:0000256" key="8">
    <source>
        <dbReference type="ARBA" id="ARBA00022989"/>
    </source>
</evidence>
<evidence type="ECO:0000256" key="4">
    <source>
        <dbReference type="ARBA" id="ARBA00022630"/>
    </source>
</evidence>
<dbReference type="InterPro" id="IPR036188">
    <property type="entry name" value="FAD/NAD-bd_sf"/>
</dbReference>
<protein>
    <submittedName>
        <fullName evidence="12">Unannotated protein</fullName>
    </submittedName>
</protein>
<evidence type="ECO:0000256" key="1">
    <source>
        <dbReference type="ARBA" id="ARBA00001974"/>
    </source>
</evidence>
<dbReference type="PANTHER" id="PTHR23023">
    <property type="entry name" value="DIMETHYLANILINE MONOOXYGENASE"/>
    <property type="match status" value="1"/>
</dbReference>
<dbReference type="InterPro" id="IPR002293">
    <property type="entry name" value="AA/rel_permease1"/>
</dbReference>
<evidence type="ECO:0000256" key="2">
    <source>
        <dbReference type="ARBA" id="ARBA00004141"/>
    </source>
</evidence>
<dbReference type="GO" id="GO:0004499">
    <property type="term" value="F:N,N-dimethylaniline monooxygenase activity"/>
    <property type="evidence" value="ECO:0007669"/>
    <property type="project" value="InterPro"/>
</dbReference>
<evidence type="ECO:0000256" key="5">
    <source>
        <dbReference type="ARBA" id="ARBA00022692"/>
    </source>
</evidence>
<dbReference type="GO" id="GO:0022857">
    <property type="term" value="F:transmembrane transporter activity"/>
    <property type="evidence" value="ECO:0007669"/>
    <property type="project" value="InterPro"/>
</dbReference>
<dbReference type="Gene3D" id="1.20.1740.10">
    <property type="entry name" value="Amino acid/polyamine transporter I"/>
    <property type="match status" value="1"/>
</dbReference>
<organism evidence="12">
    <name type="scientific">freshwater metagenome</name>
    <dbReference type="NCBI Taxonomy" id="449393"/>
    <lineage>
        <taxon>unclassified sequences</taxon>
        <taxon>metagenomes</taxon>
        <taxon>ecological metagenomes</taxon>
    </lineage>
</organism>
<feature type="transmembrane region" description="Helical" evidence="11">
    <location>
        <begin position="345"/>
        <end position="366"/>
    </location>
</feature>
<reference evidence="12" key="1">
    <citation type="submission" date="2020-05" db="EMBL/GenBank/DDBJ databases">
        <authorList>
            <person name="Chiriac C."/>
            <person name="Salcher M."/>
            <person name="Ghai R."/>
            <person name="Kavagutti S V."/>
        </authorList>
    </citation>
    <scope>NUCLEOTIDE SEQUENCE</scope>
</reference>
<feature type="transmembrane region" description="Helical" evidence="11">
    <location>
        <begin position="25"/>
        <end position="49"/>
    </location>
</feature>
<dbReference type="EMBL" id="CAFBSG010000006">
    <property type="protein sequence ID" value="CAB5239859.1"/>
    <property type="molecule type" value="Genomic_DNA"/>
</dbReference>
<dbReference type="InterPro" id="IPR020946">
    <property type="entry name" value="Flavin_mOase-like"/>
</dbReference>
<dbReference type="GO" id="GO:0050661">
    <property type="term" value="F:NADP binding"/>
    <property type="evidence" value="ECO:0007669"/>
    <property type="project" value="InterPro"/>
</dbReference>
<comment type="subcellular location">
    <subcellularLocation>
        <location evidence="2">Membrane</location>
        <topology evidence="2">Multi-pass membrane protein</topology>
    </subcellularLocation>
</comment>
<feature type="transmembrane region" description="Helical" evidence="11">
    <location>
        <begin position="292"/>
        <end position="312"/>
    </location>
</feature>
<sequence length="936" mass="101941">MKRKREVKASTALIRERRTLSTQRVVFLVIAAAAPMAAMIGNVPLALVYGNGAGLPSAFLIASIVLICFSVGYAAMSRRVINTGAFYTYIARSLSKPVGVGAAYVALVSYTALACGLAGAFGYFMRELVIAAASISIPWFYFSALSIVIVAILGYRSVDLSSKVLGILMIAEFAILIIFEIIVISKNGISTFPLASFTPSQVTSAPIGIALLFAFTSFIGFESAALYGEETKDPEKSIPRATYIAVLAVGIFYVLTTWIIIGSVGADKVISLANRDGGLFVLNLVNQYGGEILFDITAVLLCTSVLAGYSAIHNASSRYLFALGREAIAPRLFGTYHGDFFSPHIASIAVSITASLATIGFALSGADPYKVFAASLIGLGTLGIVALQATASLSVLAFFRKRNDRKIWQGVIAPLVGFIGLTSAFVLAVIHYKILTGSDNSIVNAVPLVLLVVALLGIGFGFYLKQSKPVVYAKLASTQLRGRKSSAVIREKISYSSKYCLVGAGPSGLIMARALTAEGVPFDWFERHSDLGGIWDIENPGSPMYESAHFISSKYTSGFYGFPMPQHFPDYPSWRQILEYIRNFADTYQLKNLIIFNTSINKATPLPEDKWEVHLSSGVVKIYDGFINATGTNWHASAPTLKGSEKFGGKIIHSVDFHSGDNLHNHRTLVVGAGNSGVDIACEAARFSSQAFLSVRRGYRFIPKHIFGLPTDALLSGKIAPPKGVSITGDANKLVDTLVGDLTRLGLPAPDHDVLQSHPIMNTQVLYHLAHGDLIAKPDVQELTQSGVIFTDGSYEDIDRIILATGYQYLTPFLEAPELDWSNGRPDLYLRIFSRAYDSLYFIGYIELADAAYKRFDEQAQLIVMNIHARESGLHKAEWRTLKNNDNPDLSGGHTYINSPRHTNYVEVDTYIAYLSSLRDRFNWPDINEDSYKELV</sequence>
<keyword evidence="9" id="KW-0560">Oxidoreductase</keyword>
<feature type="transmembrane region" description="Helical" evidence="11">
    <location>
        <begin position="55"/>
        <end position="76"/>
    </location>
</feature>
<dbReference type="GO" id="GO:0050660">
    <property type="term" value="F:flavin adenine dinucleotide binding"/>
    <property type="evidence" value="ECO:0007669"/>
    <property type="project" value="InterPro"/>
</dbReference>
<feature type="transmembrane region" description="Helical" evidence="11">
    <location>
        <begin position="411"/>
        <end position="430"/>
    </location>
</feature>
<keyword evidence="5 11" id="KW-0812">Transmembrane</keyword>
<dbReference type="PRINTS" id="PR00370">
    <property type="entry name" value="FMOXYGENASE"/>
</dbReference>
<keyword evidence="8 11" id="KW-1133">Transmembrane helix</keyword>
<evidence type="ECO:0000256" key="10">
    <source>
        <dbReference type="ARBA" id="ARBA00023136"/>
    </source>
</evidence>
<keyword evidence="7" id="KW-0521">NADP</keyword>
<proteinExistence type="inferred from homology"/>
<dbReference type="Gene3D" id="3.50.50.60">
    <property type="entry name" value="FAD/NAD(P)-binding domain"/>
    <property type="match status" value="1"/>
</dbReference>
<dbReference type="Pfam" id="PF13520">
    <property type="entry name" value="AA_permease_2"/>
    <property type="match status" value="1"/>
</dbReference>
<dbReference type="InterPro" id="IPR050346">
    <property type="entry name" value="FMO-like"/>
</dbReference>
<feature type="transmembrane region" description="Helical" evidence="11">
    <location>
        <begin position="442"/>
        <end position="464"/>
    </location>
</feature>
<evidence type="ECO:0000256" key="6">
    <source>
        <dbReference type="ARBA" id="ARBA00022827"/>
    </source>
</evidence>
<evidence type="ECO:0000313" key="12">
    <source>
        <dbReference type="EMBL" id="CAB5239859.1"/>
    </source>
</evidence>
<feature type="transmembrane region" description="Helical" evidence="11">
    <location>
        <begin position="130"/>
        <end position="153"/>
    </location>
</feature>
<comment type="cofactor">
    <cofactor evidence="1">
        <name>FAD</name>
        <dbReference type="ChEBI" id="CHEBI:57692"/>
    </cofactor>
</comment>
<feature type="transmembrane region" description="Helical" evidence="11">
    <location>
        <begin position="240"/>
        <end position="261"/>
    </location>
</feature>
<evidence type="ECO:0000256" key="3">
    <source>
        <dbReference type="ARBA" id="ARBA00009183"/>
    </source>
</evidence>
<dbReference type="SUPFAM" id="SSF51905">
    <property type="entry name" value="FAD/NAD(P)-binding domain"/>
    <property type="match status" value="2"/>
</dbReference>
<feature type="transmembrane region" description="Helical" evidence="11">
    <location>
        <begin position="97"/>
        <end position="124"/>
    </location>
</feature>
<dbReference type="AlphaFoldDB" id="A0A6J7XRB0"/>
<dbReference type="Pfam" id="PF00743">
    <property type="entry name" value="FMO-like"/>
    <property type="match status" value="1"/>
</dbReference>
<comment type="similarity">
    <text evidence="3">Belongs to the FMO family.</text>
</comment>